<keyword evidence="2" id="KW-1185">Reference proteome</keyword>
<evidence type="ECO:0000313" key="2">
    <source>
        <dbReference type="Proteomes" id="UP001150062"/>
    </source>
</evidence>
<gene>
    <name evidence="1" type="ORF">M0813_23552</name>
</gene>
<organism evidence="1 2">
    <name type="scientific">Anaeramoeba flamelloides</name>
    <dbReference type="NCBI Taxonomy" id="1746091"/>
    <lineage>
        <taxon>Eukaryota</taxon>
        <taxon>Metamonada</taxon>
        <taxon>Anaeramoebidae</taxon>
        <taxon>Anaeramoeba</taxon>
    </lineage>
</organism>
<sequence>MNKLRVKLFENILSALRGRKKGYTYIEPGIDYVSAEKDHQNNKTKSRSLSGLQKKIRTIPELPKEDEGKLILQSNEGPKSFANAHKSIQDFAKIKQVPQRVFLRLTNYPPAITLFHLTLFIAPSPCLYVI</sequence>
<dbReference type="EMBL" id="JAOAOG010000195">
    <property type="protein sequence ID" value="KAJ6241359.1"/>
    <property type="molecule type" value="Genomic_DNA"/>
</dbReference>
<evidence type="ECO:0000313" key="1">
    <source>
        <dbReference type="EMBL" id="KAJ6241359.1"/>
    </source>
</evidence>
<name>A0ABQ8Y9U9_9EUKA</name>
<reference evidence="1" key="1">
    <citation type="submission" date="2022-08" db="EMBL/GenBank/DDBJ databases">
        <title>Novel sulfate-reducing endosymbionts in the free-living metamonad Anaeramoeba.</title>
        <authorList>
            <person name="Jerlstrom-Hultqvist J."/>
            <person name="Cepicka I."/>
            <person name="Gallot-Lavallee L."/>
            <person name="Salas-Leiva D."/>
            <person name="Curtis B.A."/>
            <person name="Zahonova K."/>
            <person name="Pipaliya S."/>
            <person name="Dacks J."/>
            <person name="Roger A.J."/>
        </authorList>
    </citation>
    <scope>NUCLEOTIDE SEQUENCE</scope>
    <source>
        <strain evidence="1">Schooner1</strain>
    </source>
</reference>
<accession>A0ABQ8Y9U9</accession>
<dbReference type="Proteomes" id="UP001150062">
    <property type="component" value="Unassembled WGS sequence"/>
</dbReference>
<protein>
    <submittedName>
        <fullName evidence="1">Uncharacterized protein</fullName>
    </submittedName>
</protein>
<proteinExistence type="predicted"/>
<comment type="caution">
    <text evidence="1">The sequence shown here is derived from an EMBL/GenBank/DDBJ whole genome shotgun (WGS) entry which is preliminary data.</text>
</comment>